<dbReference type="EMBL" id="CABVHO010000289">
    <property type="protein sequence ID" value="VVN74264.1"/>
    <property type="molecule type" value="Genomic_DNA"/>
</dbReference>
<sequence length="57" mass="6238">MPITKPVRCCAATKISLPILNRMPASNAAARDEGMRLTRRSKLPVMPQMITSTAQVI</sequence>
<evidence type="ECO:0000313" key="1">
    <source>
        <dbReference type="EMBL" id="VVN74264.1"/>
    </source>
</evidence>
<reference evidence="1 2" key="1">
    <citation type="submission" date="2019-09" db="EMBL/GenBank/DDBJ databases">
        <authorList>
            <person name="Chandra G."/>
            <person name="Truman W A."/>
        </authorList>
    </citation>
    <scope>NUCLEOTIDE SEQUENCE [LARGE SCALE GENOMIC DNA]</scope>
    <source>
        <strain evidence="1">PS685</strain>
    </source>
</reference>
<proteinExistence type="predicted"/>
<organism evidence="1 2">
    <name type="scientific">Pseudomonas fluorescens</name>
    <dbReference type="NCBI Taxonomy" id="294"/>
    <lineage>
        <taxon>Bacteria</taxon>
        <taxon>Pseudomonadati</taxon>
        <taxon>Pseudomonadota</taxon>
        <taxon>Gammaproteobacteria</taxon>
        <taxon>Pseudomonadales</taxon>
        <taxon>Pseudomonadaceae</taxon>
        <taxon>Pseudomonas</taxon>
    </lineage>
</organism>
<dbReference type="AlphaFoldDB" id="A0A5E7ABZ8"/>
<protein>
    <submittedName>
        <fullName evidence="1">Uncharacterized protein</fullName>
    </submittedName>
</protein>
<gene>
    <name evidence="1" type="ORF">PS685_05213</name>
</gene>
<accession>A0A5E7ABZ8</accession>
<name>A0A5E7ABZ8_PSEFL</name>
<dbReference type="Proteomes" id="UP000326437">
    <property type="component" value="Unassembled WGS sequence"/>
</dbReference>
<evidence type="ECO:0000313" key="2">
    <source>
        <dbReference type="Proteomes" id="UP000326437"/>
    </source>
</evidence>